<keyword evidence="3" id="KW-1185">Reference proteome</keyword>
<reference evidence="2 3" key="1">
    <citation type="submission" date="2019-06" db="EMBL/GenBank/DDBJ databases">
        <title>Sequencing the genomes of 1000 actinobacteria strains.</title>
        <authorList>
            <person name="Klenk H.-P."/>
        </authorList>
    </citation>
    <scope>NUCLEOTIDE SEQUENCE [LARGE SCALE GENOMIC DNA]</scope>
    <source>
        <strain evidence="2 3">DSM 17305</strain>
    </source>
</reference>
<keyword evidence="1" id="KW-1133">Transmembrane helix</keyword>
<sequence>MAYVVRLNDGQFRCRQLLASAMARMLGALVAAMVGCGVSLGRWMGEGCGSGGRGGLWMAMGGML</sequence>
<protein>
    <submittedName>
        <fullName evidence="2">Uncharacterized protein</fullName>
    </submittedName>
</protein>
<feature type="transmembrane region" description="Helical" evidence="1">
    <location>
        <begin position="21"/>
        <end position="40"/>
    </location>
</feature>
<dbReference type="Proteomes" id="UP000316298">
    <property type="component" value="Unassembled WGS sequence"/>
</dbReference>
<dbReference type="EMBL" id="VFMM01000003">
    <property type="protein sequence ID" value="TQJ06485.1"/>
    <property type="molecule type" value="Genomic_DNA"/>
</dbReference>
<name>A0A542DU14_9ACTN</name>
<dbReference type="AlphaFoldDB" id="A0A542DU14"/>
<proteinExistence type="predicted"/>
<keyword evidence="1" id="KW-0472">Membrane</keyword>
<organism evidence="2 3">
    <name type="scientific">Kribbella jejuensis</name>
    <dbReference type="NCBI Taxonomy" id="236068"/>
    <lineage>
        <taxon>Bacteria</taxon>
        <taxon>Bacillati</taxon>
        <taxon>Actinomycetota</taxon>
        <taxon>Actinomycetes</taxon>
        <taxon>Propionibacteriales</taxon>
        <taxon>Kribbellaceae</taxon>
        <taxon>Kribbella</taxon>
    </lineage>
</organism>
<comment type="caution">
    <text evidence="2">The sequence shown here is derived from an EMBL/GenBank/DDBJ whole genome shotgun (WGS) entry which is preliminary data.</text>
</comment>
<accession>A0A542DU14</accession>
<gene>
    <name evidence="2" type="ORF">FB475_6149</name>
</gene>
<keyword evidence="1" id="KW-0812">Transmembrane</keyword>
<evidence type="ECO:0000313" key="3">
    <source>
        <dbReference type="Proteomes" id="UP000316298"/>
    </source>
</evidence>
<evidence type="ECO:0000313" key="2">
    <source>
        <dbReference type="EMBL" id="TQJ06485.1"/>
    </source>
</evidence>
<evidence type="ECO:0000256" key="1">
    <source>
        <dbReference type="SAM" id="Phobius"/>
    </source>
</evidence>